<dbReference type="EMBL" id="QANS01000007">
    <property type="protein sequence ID" value="PTU30062.1"/>
    <property type="molecule type" value="Genomic_DNA"/>
</dbReference>
<feature type="transmembrane region" description="Helical" evidence="4">
    <location>
        <begin position="252"/>
        <end position="271"/>
    </location>
</feature>
<keyword evidence="2 4" id="KW-1133">Transmembrane helix</keyword>
<name>A0A2T5MBW7_9GAMM</name>
<sequence>MTSSNNPAPQPSRARVVTAVGFGQMLAWGSSYYLLAIIARPMAAGLGLNPVWIYAAFSAALLVAALLGPWVGARIDRHGGGKVLLFSNAVFAAGLTTLAVSQGPVSMIAGWLLIGAAMPMGLYDAAFSTLVSLYRLEARRSIVGVTLIGGFASSVSWPLTAALDAHFGWRVACAVWAVLHLTVGMGIHAFLVPRVKPVAIHPDATETVQPVAAPSNTTLWILAATFTCNGFIFAAMAAHLPRVLQAAGCTPTAAVAAAALLGVSQVVARLADAGFLHRVHPLIAGRIAVSLHPLGAFLLFVFGAPVAVVFTALHGASVGLMTIVKGTLPLALFGSAGFGRRAGLLEAPSRVVQALAPIAFGLMLDSWGAHVLWISGAIGCVGFCGLMILRTKNARPV</sequence>
<feature type="transmembrane region" description="Helical" evidence="4">
    <location>
        <begin position="83"/>
        <end position="102"/>
    </location>
</feature>
<organism evidence="5 6">
    <name type="scientific">Stenotrophobium rhamnosiphilum</name>
    <dbReference type="NCBI Taxonomy" id="2029166"/>
    <lineage>
        <taxon>Bacteria</taxon>
        <taxon>Pseudomonadati</taxon>
        <taxon>Pseudomonadota</taxon>
        <taxon>Gammaproteobacteria</taxon>
        <taxon>Nevskiales</taxon>
        <taxon>Nevskiaceae</taxon>
        <taxon>Stenotrophobium</taxon>
    </lineage>
</organism>
<feature type="transmembrane region" description="Helical" evidence="4">
    <location>
        <begin position="167"/>
        <end position="191"/>
    </location>
</feature>
<dbReference type="Proteomes" id="UP000244248">
    <property type="component" value="Unassembled WGS sequence"/>
</dbReference>
<reference evidence="5 6" key="1">
    <citation type="submission" date="2018-04" db="EMBL/GenBank/DDBJ databases">
        <title>Novel species isolated from glacier.</title>
        <authorList>
            <person name="Liu Q."/>
            <person name="Xin Y.-H."/>
        </authorList>
    </citation>
    <scope>NUCLEOTIDE SEQUENCE [LARGE SCALE GENOMIC DNA]</scope>
    <source>
        <strain evidence="5 6">GT1R17</strain>
    </source>
</reference>
<dbReference type="Pfam" id="PF07690">
    <property type="entry name" value="MFS_1"/>
    <property type="match status" value="1"/>
</dbReference>
<feature type="transmembrane region" description="Helical" evidence="4">
    <location>
        <begin position="370"/>
        <end position="389"/>
    </location>
</feature>
<evidence type="ECO:0000256" key="4">
    <source>
        <dbReference type="SAM" id="Phobius"/>
    </source>
</evidence>
<dbReference type="Gene3D" id="1.20.1250.20">
    <property type="entry name" value="MFS general substrate transporter like domains"/>
    <property type="match status" value="1"/>
</dbReference>
<keyword evidence="6" id="KW-1185">Reference proteome</keyword>
<dbReference type="OrthoDB" id="5966585at2"/>
<dbReference type="GO" id="GO:0022857">
    <property type="term" value="F:transmembrane transporter activity"/>
    <property type="evidence" value="ECO:0007669"/>
    <property type="project" value="InterPro"/>
</dbReference>
<evidence type="ECO:0000256" key="3">
    <source>
        <dbReference type="ARBA" id="ARBA00023136"/>
    </source>
</evidence>
<evidence type="ECO:0000256" key="1">
    <source>
        <dbReference type="ARBA" id="ARBA00022692"/>
    </source>
</evidence>
<feature type="transmembrane region" description="Helical" evidence="4">
    <location>
        <begin position="16"/>
        <end position="39"/>
    </location>
</feature>
<accession>A0A2T5MBW7</accession>
<feature type="transmembrane region" description="Helical" evidence="4">
    <location>
        <begin position="108"/>
        <end position="134"/>
    </location>
</feature>
<protein>
    <submittedName>
        <fullName evidence="5">MFS transporter</fullName>
    </submittedName>
</protein>
<evidence type="ECO:0000313" key="6">
    <source>
        <dbReference type="Proteomes" id="UP000244248"/>
    </source>
</evidence>
<dbReference type="AlphaFoldDB" id="A0A2T5MBW7"/>
<dbReference type="RefSeq" id="WP_107941408.1">
    <property type="nucleotide sequence ID" value="NZ_QANS01000007.1"/>
</dbReference>
<dbReference type="InterPro" id="IPR036259">
    <property type="entry name" value="MFS_trans_sf"/>
</dbReference>
<feature type="transmembrane region" description="Helical" evidence="4">
    <location>
        <begin position="51"/>
        <end position="71"/>
    </location>
</feature>
<keyword evidence="1 4" id="KW-0812">Transmembrane</keyword>
<evidence type="ECO:0000256" key="2">
    <source>
        <dbReference type="ARBA" id="ARBA00022989"/>
    </source>
</evidence>
<dbReference type="InterPro" id="IPR011701">
    <property type="entry name" value="MFS"/>
</dbReference>
<feature type="transmembrane region" description="Helical" evidence="4">
    <location>
        <begin position="141"/>
        <end position="161"/>
    </location>
</feature>
<evidence type="ECO:0000313" key="5">
    <source>
        <dbReference type="EMBL" id="PTU30062.1"/>
    </source>
</evidence>
<feature type="transmembrane region" description="Helical" evidence="4">
    <location>
        <begin position="219"/>
        <end position="240"/>
    </location>
</feature>
<gene>
    <name evidence="5" type="ORF">CJD38_16065</name>
</gene>
<dbReference type="SUPFAM" id="SSF103473">
    <property type="entry name" value="MFS general substrate transporter"/>
    <property type="match status" value="1"/>
</dbReference>
<comment type="caution">
    <text evidence="5">The sequence shown here is derived from an EMBL/GenBank/DDBJ whole genome shotgun (WGS) entry which is preliminary data.</text>
</comment>
<feature type="transmembrane region" description="Helical" evidence="4">
    <location>
        <begin position="283"/>
        <end position="310"/>
    </location>
</feature>
<keyword evidence="3 4" id="KW-0472">Membrane</keyword>
<proteinExistence type="predicted"/>